<feature type="compositionally biased region" description="Polar residues" evidence="1">
    <location>
        <begin position="103"/>
        <end position="137"/>
    </location>
</feature>
<feature type="compositionally biased region" description="Polar residues" evidence="1">
    <location>
        <begin position="35"/>
        <end position="79"/>
    </location>
</feature>
<proteinExistence type="predicted"/>
<organism evidence="3 4">
    <name type="scientific">Paraconiothyrium brasiliense</name>
    <dbReference type="NCBI Taxonomy" id="300254"/>
    <lineage>
        <taxon>Eukaryota</taxon>
        <taxon>Fungi</taxon>
        <taxon>Dikarya</taxon>
        <taxon>Ascomycota</taxon>
        <taxon>Pezizomycotina</taxon>
        <taxon>Dothideomycetes</taxon>
        <taxon>Pleosporomycetidae</taxon>
        <taxon>Pleosporales</taxon>
        <taxon>Massarineae</taxon>
        <taxon>Didymosphaeriaceae</taxon>
        <taxon>Paraconiothyrium</taxon>
    </lineage>
</organism>
<gene>
    <name evidence="3" type="ORF">SLS60_000746</name>
</gene>
<feature type="chain" id="PRO_5045280673" evidence="2">
    <location>
        <begin position="18"/>
        <end position="245"/>
    </location>
</feature>
<evidence type="ECO:0000256" key="2">
    <source>
        <dbReference type="SAM" id="SignalP"/>
    </source>
</evidence>
<comment type="caution">
    <text evidence="3">The sequence shown here is derived from an EMBL/GenBank/DDBJ whole genome shotgun (WGS) entry which is preliminary data.</text>
</comment>
<name>A0ABR3S738_9PLEO</name>
<keyword evidence="4" id="KW-1185">Reference proteome</keyword>
<dbReference type="Proteomes" id="UP001521785">
    <property type="component" value="Unassembled WGS sequence"/>
</dbReference>
<evidence type="ECO:0000313" key="3">
    <source>
        <dbReference type="EMBL" id="KAL1612519.1"/>
    </source>
</evidence>
<protein>
    <submittedName>
        <fullName evidence="3">Uncharacterized protein</fullName>
    </submittedName>
</protein>
<accession>A0ABR3S738</accession>
<evidence type="ECO:0000256" key="1">
    <source>
        <dbReference type="SAM" id="MobiDB-lite"/>
    </source>
</evidence>
<reference evidence="3 4" key="1">
    <citation type="submission" date="2024-02" db="EMBL/GenBank/DDBJ databases">
        <title>De novo assembly and annotation of 12 fungi associated with fruit tree decline syndrome in Ontario, Canada.</title>
        <authorList>
            <person name="Sulman M."/>
            <person name="Ellouze W."/>
            <person name="Ilyukhin E."/>
        </authorList>
    </citation>
    <scope>NUCLEOTIDE SEQUENCE [LARGE SCALE GENOMIC DNA]</scope>
    <source>
        <strain evidence="3 4">M42-189</strain>
    </source>
</reference>
<feature type="signal peptide" evidence="2">
    <location>
        <begin position="1"/>
        <end position="17"/>
    </location>
</feature>
<dbReference type="EMBL" id="JAKJXO020000001">
    <property type="protein sequence ID" value="KAL1612519.1"/>
    <property type="molecule type" value="Genomic_DNA"/>
</dbReference>
<feature type="compositionally biased region" description="Low complexity" evidence="1">
    <location>
        <begin position="84"/>
        <end position="100"/>
    </location>
</feature>
<keyword evidence="2" id="KW-0732">Signal</keyword>
<evidence type="ECO:0000313" key="4">
    <source>
        <dbReference type="Proteomes" id="UP001521785"/>
    </source>
</evidence>
<feature type="region of interest" description="Disordered" evidence="1">
    <location>
        <begin position="24"/>
        <end position="137"/>
    </location>
</feature>
<sequence>MHLSLLFVAGLLAVATALPQRPGGGQGQFLGGRPSAQSTQGGRVQPADLSSDQTSQAGTQQGVANDSSLNNQGQASTIDQGDLVNQGTGNVNQNGTIIGNDGQKPNGQDQSGEIQSGQDQKGSDQNGGSQDGADQTTTSFDASLVPEFGIQAGQSPDGQGNCLGLNNVKIPCSCPPDRQGFIQKVQAAAAAGNSEGVPVKFPSDDSSASKKARIQTSIVVLQNLNGRGKGCPAAATTFLAQQAAA</sequence>